<dbReference type="Proteomes" id="UP001369736">
    <property type="component" value="Unassembled WGS sequence"/>
</dbReference>
<dbReference type="Pfam" id="PF12697">
    <property type="entry name" value="Abhydrolase_6"/>
    <property type="match status" value="1"/>
</dbReference>
<comment type="caution">
    <text evidence="2">The sequence shown here is derived from an EMBL/GenBank/DDBJ whole genome shotgun (WGS) entry which is preliminary data.</text>
</comment>
<dbReference type="SUPFAM" id="SSF53474">
    <property type="entry name" value="alpha/beta-Hydrolases"/>
    <property type="match status" value="1"/>
</dbReference>
<reference evidence="2 3" key="1">
    <citation type="submission" date="2024-03" db="EMBL/GenBank/DDBJ databases">
        <title>Actinomycetospora sp. OC33-EN07, a novel actinomycete isolated from wild orchid (Aerides multiflora).</title>
        <authorList>
            <person name="Suriyachadkun C."/>
        </authorList>
    </citation>
    <scope>NUCLEOTIDE SEQUENCE [LARGE SCALE GENOMIC DNA]</scope>
    <source>
        <strain evidence="2 3">OC33-EN07</strain>
    </source>
</reference>
<keyword evidence="2" id="KW-0378">Hydrolase</keyword>
<name>A0ABU8LYI1_9PSEU</name>
<sequence length="267" mass="27037">MGITSTVRRHLREVRSALRVVIAVLGTLLLAALHTGRTRPPEPPEPPVADARSLVVLVHGFGAGPDCWDAVAAALGGPGVAVVTHRYTWTAGVASLGAALADEVESLARRSGARSVTLVGHSLGGVIVAASLADGRLAGVVTRVVTVAAPLRGTGWARLLPVGAVRDLRPGSPVLRSLATPGVPWTALASHADVVVAPAAAALEGTEAVVVDGVGHCGLLRDAGVVTRIAGLARPARHTRPARRTRTAALALAARPVAARPALTVVA</sequence>
<dbReference type="GO" id="GO:0016787">
    <property type="term" value="F:hydrolase activity"/>
    <property type="evidence" value="ECO:0007669"/>
    <property type="project" value="UniProtKB-KW"/>
</dbReference>
<dbReference type="EMBL" id="JBBEGM010000001">
    <property type="protein sequence ID" value="MEJ2860184.1"/>
    <property type="molecule type" value="Genomic_DNA"/>
</dbReference>
<protein>
    <submittedName>
        <fullName evidence="2">Alpha/beta fold hydrolase</fullName>
    </submittedName>
</protein>
<dbReference type="InterPro" id="IPR000073">
    <property type="entry name" value="AB_hydrolase_1"/>
</dbReference>
<evidence type="ECO:0000313" key="3">
    <source>
        <dbReference type="Proteomes" id="UP001369736"/>
    </source>
</evidence>
<dbReference type="PANTHER" id="PTHR37946:SF1">
    <property type="entry name" value="SLL1969 PROTEIN"/>
    <property type="match status" value="1"/>
</dbReference>
<gene>
    <name evidence="2" type="ORF">WCD58_03400</name>
</gene>
<dbReference type="Gene3D" id="3.40.50.1820">
    <property type="entry name" value="alpha/beta hydrolase"/>
    <property type="match status" value="1"/>
</dbReference>
<dbReference type="RefSeq" id="WP_337699487.1">
    <property type="nucleotide sequence ID" value="NZ_JBBEGM010000001.1"/>
</dbReference>
<proteinExistence type="predicted"/>
<dbReference type="PANTHER" id="PTHR37946">
    <property type="entry name" value="SLL1969 PROTEIN"/>
    <property type="match status" value="1"/>
</dbReference>
<keyword evidence="3" id="KW-1185">Reference proteome</keyword>
<evidence type="ECO:0000259" key="1">
    <source>
        <dbReference type="Pfam" id="PF12697"/>
    </source>
</evidence>
<accession>A0ABU8LYI1</accession>
<evidence type="ECO:0000313" key="2">
    <source>
        <dbReference type="EMBL" id="MEJ2860184.1"/>
    </source>
</evidence>
<dbReference type="InterPro" id="IPR029058">
    <property type="entry name" value="AB_hydrolase_fold"/>
</dbReference>
<organism evidence="2 3">
    <name type="scientific">Actinomycetospora flava</name>
    <dbReference type="NCBI Taxonomy" id="3129232"/>
    <lineage>
        <taxon>Bacteria</taxon>
        <taxon>Bacillati</taxon>
        <taxon>Actinomycetota</taxon>
        <taxon>Actinomycetes</taxon>
        <taxon>Pseudonocardiales</taxon>
        <taxon>Pseudonocardiaceae</taxon>
        <taxon>Actinomycetospora</taxon>
    </lineage>
</organism>
<feature type="domain" description="AB hydrolase-1" evidence="1">
    <location>
        <begin position="55"/>
        <end position="200"/>
    </location>
</feature>